<feature type="compositionally biased region" description="Polar residues" evidence="1">
    <location>
        <begin position="84"/>
        <end position="103"/>
    </location>
</feature>
<dbReference type="Proteomes" id="UP000007963">
    <property type="component" value="Unassembled WGS sequence"/>
</dbReference>
<dbReference type="GeneID" id="4317669"/>
<accession>Q0CTX7</accession>
<name>Q0CTX7_ASPTN</name>
<gene>
    <name evidence="2" type="ORF">ATEG_02857</name>
</gene>
<dbReference type="HOGENOM" id="CLU_1937725_0_0_1"/>
<reference evidence="3" key="1">
    <citation type="submission" date="2005-09" db="EMBL/GenBank/DDBJ databases">
        <title>Annotation of the Aspergillus terreus NIH2624 genome.</title>
        <authorList>
            <person name="Birren B.W."/>
            <person name="Lander E.S."/>
            <person name="Galagan J.E."/>
            <person name="Nusbaum C."/>
            <person name="Devon K."/>
            <person name="Henn M."/>
            <person name="Ma L.-J."/>
            <person name="Jaffe D.B."/>
            <person name="Butler J."/>
            <person name="Alvarez P."/>
            <person name="Gnerre S."/>
            <person name="Grabherr M."/>
            <person name="Kleber M."/>
            <person name="Mauceli E.W."/>
            <person name="Brockman W."/>
            <person name="Rounsley S."/>
            <person name="Young S.K."/>
            <person name="LaButti K."/>
            <person name="Pushparaj V."/>
            <person name="DeCaprio D."/>
            <person name="Crawford M."/>
            <person name="Koehrsen M."/>
            <person name="Engels R."/>
            <person name="Montgomery P."/>
            <person name="Pearson M."/>
            <person name="Howarth C."/>
            <person name="Larson L."/>
            <person name="Luoma S."/>
            <person name="White J."/>
            <person name="Alvarado L."/>
            <person name="Kodira C.D."/>
            <person name="Zeng Q."/>
            <person name="Oleary S."/>
            <person name="Yandava C."/>
            <person name="Denning D.W."/>
            <person name="Nierman W.C."/>
            <person name="Milne T."/>
            <person name="Madden K."/>
        </authorList>
    </citation>
    <scope>NUCLEOTIDE SEQUENCE [LARGE SCALE GENOMIC DNA]</scope>
    <source>
        <strain evidence="3">NIH 2624 / FGSC A1156</strain>
    </source>
</reference>
<dbReference type="AlphaFoldDB" id="Q0CTX7"/>
<organism evidence="2 3">
    <name type="scientific">Aspergillus terreus (strain NIH 2624 / FGSC A1156)</name>
    <dbReference type="NCBI Taxonomy" id="341663"/>
    <lineage>
        <taxon>Eukaryota</taxon>
        <taxon>Fungi</taxon>
        <taxon>Dikarya</taxon>
        <taxon>Ascomycota</taxon>
        <taxon>Pezizomycotina</taxon>
        <taxon>Eurotiomycetes</taxon>
        <taxon>Eurotiomycetidae</taxon>
        <taxon>Eurotiales</taxon>
        <taxon>Aspergillaceae</taxon>
        <taxon>Aspergillus</taxon>
        <taxon>Aspergillus subgen. Circumdati</taxon>
    </lineage>
</organism>
<dbReference type="RefSeq" id="XP_001212035.1">
    <property type="nucleotide sequence ID" value="XM_001212035.1"/>
</dbReference>
<proteinExistence type="predicted"/>
<evidence type="ECO:0000256" key="1">
    <source>
        <dbReference type="SAM" id="MobiDB-lite"/>
    </source>
</evidence>
<dbReference type="EMBL" id="CH476597">
    <property type="protein sequence ID" value="EAU36131.1"/>
    <property type="molecule type" value="Genomic_DNA"/>
</dbReference>
<dbReference type="VEuPathDB" id="FungiDB:ATEG_02857"/>
<protein>
    <submittedName>
        <fullName evidence="2">Uncharacterized protein</fullName>
    </submittedName>
</protein>
<sequence>MTARCAGRALPANLAPHPYQKPPLRHQSGAWPDNLIPQCKSYKGQNQPSVWRKDSTTNTLFPPVLRTRPVGNRAPTDGLPTFSEAKSSGSNQSSPKTPSSEISENGELIIYPGEVYCRVSACTNRVQVVP</sequence>
<dbReference type="OrthoDB" id="4368793at2759"/>
<evidence type="ECO:0000313" key="3">
    <source>
        <dbReference type="Proteomes" id="UP000007963"/>
    </source>
</evidence>
<evidence type="ECO:0000313" key="2">
    <source>
        <dbReference type="EMBL" id="EAU36131.1"/>
    </source>
</evidence>
<feature type="region of interest" description="Disordered" evidence="1">
    <location>
        <begin position="1"/>
        <end position="105"/>
    </location>
</feature>